<comment type="similarity">
    <text evidence="2 18">Belongs to the Nudix hydrolase family.</text>
</comment>
<protein>
    <recommendedName>
        <fullName evidence="13">8-oxo-dGTP diphosphatase</fullName>
        <ecNumber evidence="12">3.6.1.55</ecNumber>
    </recommendedName>
    <alternativeName>
        <fullName evidence="16">7,8-dihydro-8-oxoguanine-triphosphatase</fullName>
    </alternativeName>
    <alternativeName>
        <fullName evidence="15">Mutator protein MutT</fullName>
    </alternativeName>
    <alternativeName>
        <fullName evidence="14">dGTP pyrophosphohydrolase</fullName>
    </alternativeName>
</protein>
<dbReference type="GO" id="GO:0046872">
    <property type="term" value="F:metal ion binding"/>
    <property type="evidence" value="ECO:0007669"/>
    <property type="project" value="UniProtKB-KW"/>
</dbReference>
<dbReference type="InterPro" id="IPR003562">
    <property type="entry name" value="Mutator_MutX_prot"/>
</dbReference>
<dbReference type="CDD" id="cd18886">
    <property type="entry name" value="NUDIX_MutT_Nudt1"/>
    <property type="match status" value="1"/>
</dbReference>
<dbReference type="GO" id="GO:0035539">
    <property type="term" value="F:8-oxo-7,8-dihydrodeoxyguanosine triphosphate pyrophosphatase activity"/>
    <property type="evidence" value="ECO:0007669"/>
    <property type="project" value="UniProtKB-EC"/>
</dbReference>
<comment type="cofactor">
    <cofactor evidence="1">
        <name>Mg(2+)</name>
        <dbReference type="ChEBI" id="CHEBI:18420"/>
    </cofactor>
</comment>
<dbReference type="EMBL" id="RJOE01000024">
    <property type="protein sequence ID" value="RSJ06205.1"/>
    <property type="molecule type" value="Genomic_DNA"/>
</dbReference>
<proteinExistence type="inferred from homology"/>
<evidence type="ECO:0000256" key="15">
    <source>
        <dbReference type="ARBA" id="ARBA00041979"/>
    </source>
</evidence>
<comment type="subunit">
    <text evidence="3">Homotrimer.</text>
</comment>
<evidence type="ECO:0000256" key="10">
    <source>
        <dbReference type="ARBA" id="ARBA00023204"/>
    </source>
</evidence>
<dbReference type="Pfam" id="PF00293">
    <property type="entry name" value="NUDIX"/>
    <property type="match status" value="1"/>
</dbReference>
<evidence type="ECO:0000256" key="1">
    <source>
        <dbReference type="ARBA" id="ARBA00001946"/>
    </source>
</evidence>
<keyword evidence="5" id="KW-0235">DNA replication</keyword>
<dbReference type="SUPFAM" id="SSF55811">
    <property type="entry name" value="Nudix"/>
    <property type="match status" value="1"/>
</dbReference>
<dbReference type="AlphaFoldDB" id="A0A428E853"/>
<dbReference type="Gene3D" id="3.90.79.10">
    <property type="entry name" value="Nucleoside Triphosphate Pyrophosphohydrolase"/>
    <property type="match status" value="1"/>
</dbReference>
<evidence type="ECO:0000259" key="19">
    <source>
        <dbReference type="PROSITE" id="PS51462"/>
    </source>
</evidence>
<dbReference type="EC" id="3.6.1.55" evidence="12"/>
<dbReference type="InterPro" id="IPR020476">
    <property type="entry name" value="Nudix_hydrolase"/>
</dbReference>
<reference evidence="20 21" key="1">
    <citation type="submission" date="2018-11" db="EMBL/GenBank/DDBJ databases">
        <title>Species Designations Belie Phenotypic and Genotypic Heterogeneity in Oral Streptococci.</title>
        <authorList>
            <person name="Velsko I."/>
        </authorList>
    </citation>
    <scope>NUCLEOTIDE SEQUENCE [LARGE SCALE GENOMIC DNA]</scope>
    <source>
        <strain evidence="20 21">BCC36</strain>
    </source>
</reference>
<gene>
    <name evidence="20" type="primary">mutX_3</name>
    <name evidence="20" type="ORF">D8839_09150</name>
</gene>
<evidence type="ECO:0000256" key="5">
    <source>
        <dbReference type="ARBA" id="ARBA00022705"/>
    </source>
</evidence>
<keyword evidence="10" id="KW-0234">DNA repair</keyword>
<evidence type="ECO:0000256" key="3">
    <source>
        <dbReference type="ARBA" id="ARBA00011233"/>
    </source>
</evidence>
<keyword evidence="6" id="KW-0479">Metal-binding</keyword>
<keyword evidence="9" id="KW-0460">Magnesium</keyword>
<sequence>MPQLATICYIDNGKELLMLHRNKKPNDVHAGKWIGVGGKLERGETPQECAAREMLEETGLKTKPVLKGVITFPEFTTDLDWYTYVFKVTEFEGDLIDCNEGTLEWVPYDEVLSKPTWEGDHTFVEWLLEDKPFFSAKFVYDGDKLLDTQVDFYE</sequence>
<dbReference type="PROSITE" id="PS51462">
    <property type="entry name" value="NUDIX"/>
    <property type="match status" value="1"/>
</dbReference>
<evidence type="ECO:0000256" key="6">
    <source>
        <dbReference type="ARBA" id="ARBA00022723"/>
    </source>
</evidence>
<feature type="domain" description="Nudix hydrolase" evidence="19">
    <location>
        <begin position="1"/>
        <end position="129"/>
    </location>
</feature>
<dbReference type="GO" id="GO:0005737">
    <property type="term" value="C:cytoplasm"/>
    <property type="evidence" value="ECO:0007669"/>
    <property type="project" value="TreeGrafter"/>
</dbReference>
<evidence type="ECO:0000256" key="17">
    <source>
        <dbReference type="ARBA" id="ARBA00060116"/>
    </source>
</evidence>
<evidence type="ECO:0000256" key="7">
    <source>
        <dbReference type="ARBA" id="ARBA00022763"/>
    </source>
</evidence>
<dbReference type="GO" id="GO:0008413">
    <property type="term" value="F:8-oxo-7,8-dihydroguanosine triphosphate pyrophosphatase activity"/>
    <property type="evidence" value="ECO:0007669"/>
    <property type="project" value="InterPro"/>
</dbReference>
<comment type="caution">
    <text evidence="20">The sequence shown here is derived from an EMBL/GenBank/DDBJ whole genome shotgun (WGS) entry which is preliminary data.</text>
</comment>
<accession>A0A428E853</accession>
<evidence type="ECO:0000256" key="16">
    <source>
        <dbReference type="ARBA" id="ARBA00042798"/>
    </source>
</evidence>
<dbReference type="PANTHER" id="PTHR43758">
    <property type="entry name" value="7,8-DIHYDRO-8-OXOGUANINE TRIPHOSPHATASE"/>
    <property type="match status" value="1"/>
</dbReference>
<dbReference type="PRINTS" id="PR01402">
    <property type="entry name" value="MUTATORMUTX"/>
</dbReference>
<organism evidence="20 21">
    <name type="scientific">Streptococcus mitis</name>
    <dbReference type="NCBI Taxonomy" id="28037"/>
    <lineage>
        <taxon>Bacteria</taxon>
        <taxon>Bacillati</taxon>
        <taxon>Bacillota</taxon>
        <taxon>Bacilli</taxon>
        <taxon>Lactobacillales</taxon>
        <taxon>Streptococcaceae</taxon>
        <taxon>Streptococcus</taxon>
        <taxon>Streptococcus mitis group</taxon>
    </lineage>
</organism>
<evidence type="ECO:0000256" key="12">
    <source>
        <dbReference type="ARBA" id="ARBA00038905"/>
    </source>
</evidence>
<evidence type="ECO:0000313" key="21">
    <source>
        <dbReference type="Proteomes" id="UP000274376"/>
    </source>
</evidence>
<evidence type="ECO:0000256" key="2">
    <source>
        <dbReference type="ARBA" id="ARBA00005582"/>
    </source>
</evidence>
<dbReference type="RefSeq" id="WP_125426204.1">
    <property type="nucleotide sequence ID" value="NZ_RJNU01000004.1"/>
</dbReference>
<dbReference type="FunFam" id="3.90.79.10:FF:000029">
    <property type="entry name" value="Mutator mutT protein"/>
    <property type="match status" value="1"/>
</dbReference>
<dbReference type="PROSITE" id="PS00893">
    <property type="entry name" value="NUDIX_BOX"/>
    <property type="match status" value="1"/>
</dbReference>
<dbReference type="InterPro" id="IPR020084">
    <property type="entry name" value="NUDIX_hydrolase_CS"/>
</dbReference>
<evidence type="ECO:0000313" key="20">
    <source>
        <dbReference type="EMBL" id="RSJ06205.1"/>
    </source>
</evidence>
<keyword evidence="8 18" id="KW-0378">Hydrolase</keyword>
<dbReference type="Proteomes" id="UP000274376">
    <property type="component" value="Unassembled WGS sequence"/>
</dbReference>
<comment type="function">
    <text evidence="17">Involved in the DNA repair system to avoid A.T to G.C transversions. Degrades 8-oxo-dGTP to the monophosphate, but is also active on all of the nucleoside triphosphates.</text>
</comment>
<dbReference type="InterPro" id="IPR000086">
    <property type="entry name" value="NUDIX_hydrolase_dom"/>
</dbReference>
<dbReference type="GO" id="GO:0006260">
    <property type="term" value="P:DNA replication"/>
    <property type="evidence" value="ECO:0007669"/>
    <property type="project" value="UniProtKB-KW"/>
</dbReference>
<dbReference type="PANTHER" id="PTHR43758:SF2">
    <property type="entry name" value="OXIDIZED PURINE NUCLEOSIDE TRIPHOSPHATE HYDROLASE"/>
    <property type="match status" value="1"/>
</dbReference>
<evidence type="ECO:0000256" key="8">
    <source>
        <dbReference type="ARBA" id="ARBA00022801"/>
    </source>
</evidence>
<name>A0A428E853_STRMT</name>
<evidence type="ECO:0000256" key="9">
    <source>
        <dbReference type="ARBA" id="ARBA00022842"/>
    </source>
</evidence>
<evidence type="ECO:0000256" key="11">
    <source>
        <dbReference type="ARBA" id="ARBA00035861"/>
    </source>
</evidence>
<comment type="catalytic activity">
    <reaction evidence="11">
        <text>8-oxo-dGTP + H2O = 8-oxo-dGMP + diphosphate + H(+)</text>
        <dbReference type="Rhea" id="RHEA:31575"/>
        <dbReference type="ChEBI" id="CHEBI:15377"/>
        <dbReference type="ChEBI" id="CHEBI:15378"/>
        <dbReference type="ChEBI" id="CHEBI:33019"/>
        <dbReference type="ChEBI" id="CHEBI:63224"/>
        <dbReference type="ChEBI" id="CHEBI:77896"/>
        <dbReference type="EC" id="3.6.1.55"/>
    </reaction>
</comment>
<evidence type="ECO:0000256" key="18">
    <source>
        <dbReference type="RuleBase" id="RU003476"/>
    </source>
</evidence>
<keyword evidence="7" id="KW-0227">DNA damage</keyword>
<evidence type="ECO:0000256" key="13">
    <source>
        <dbReference type="ARBA" id="ARBA00040794"/>
    </source>
</evidence>
<keyword evidence="4" id="KW-0515">Mutator protein</keyword>
<dbReference type="PRINTS" id="PR00502">
    <property type="entry name" value="NUDIXFAMILY"/>
</dbReference>
<evidence type="ECO:0000256" key="4">
    <source>
        <dbReference type="ARBA" id="ARBA00022457"/>
    </source>
</evidence>
<dbReference type="GO" id="GO:0006281">
    <property type="term" value="P:DNA repair"/>
    <property type="evidence" value="ECO:0007669"/>
    <property type="project" value="UniProtKB-KW"/>
</dbReference>
<dbReference type="InterPro" id="IPR015797">
    <property type="entry name" value="NUDIX_hydrolase-like_dom_sf"/>
</dbReference>
<evidence type="ECO:0000256" key="14">
    <source>
        <dbReference type="ARBA" id="ARBA00041592"/>
    </source>
</evidence>